<organism evidence="1">
    <name type="scientific">marine sediment metagenome</name>
    <dbReference type="NCBI Taxonomy" id="412755"/>
    <lineage>
        <taxon>unclassified sequences</taxon>
        <taxon>metagenomes</taxon>
        <taxon>ecological metagenomes</taxon>
    </lineage>
</organism>
<dbReference type="AlphaFoldDB" id="X1M7Z4"/>
<comment type="caution">
    <text evidence="1">The sequence shown here is derived from an EMBL/GenBank/DDBJ whole genome shotgun (WGS) entry which is preliminary data.</text>
</comment>
<proteinExistence type="predicted"/>
<name>X1M7Z4_9ZZZZ</name>
<accession>X1M7Z4</accession>
<evidence type="ECO:0000313" key="1">
    <source>
        <dbReference type="EMBL" id="GAI27747.1"/>
    </source>
</evidence>
<sequence>MIRIWGLTRKKTRELLEEMVQIGDCLVEKDDKSQEMKYHLAPNRVKFWLGPQGIAGIPAGIVQVVAIMRTVFAVEG</sequence>
<dbReference type="EMBL" id="BARV01021799">
    <property type="protein sequence ID" value="GAI27747.1"/>
    <property type="molecule type" value="Genomic_DNA"/>
</dbReference>
<gene>
    <name evidence="1" type="ORF">S06H3_36042</name>
</gene>
<reference evidence="1" key="1">
    <citation type="journal article" date="2014" name="Front. Microbiol.">
        <title>High frequency of phylogenetically diverse reductive dehalogenase-homologous genes in deep subseafloor sedimentary metagenomes.</title>
        <authorList>
            <person name="Kawai M."/>
            <person name="Futagami T."/>
            <person name="Toyoda A."/>
            <person name="Takaki Y."/>
            <person name="Nishi S."/>
            <person name="Hori S."/>
            <person name="Arai W."/>
            <person name="Tsubouchi T."/>
            <person name="Morono Y."/>
            <person name="Uchiyama I."/>
            <person name="Ito T."/>
            <person name="Fujiyama A."/>
            <person name="Inagaki F."/>
            <person name="Takami H."/>
        </authorList>
    </citation>
    <scope>NUCLEOTIDE SEQUENCE</scope>
    <source>
        <strain evidence="1">Expedition CK06-06</strain>
    </source>
</reference>
<protein>
    <submittedName>
        <fullName evidence="1">Uncharacterized protein</fullName>
    </submittedName>
</protein>